<proteinExistence type="predicted"/>
<evidence type="ECO:0000256" key="2">
    <source>
        <dbReference type="SAM" id="Phobius"/>
    </source>
</evidence>
<reference evidence="3 4" key="1">
    <citation type="submission" date="2012-11" db="EMBL/GenBank/DDBJ databases">
        <title>FINISHED of Natronococcus occultus SP4, DSM 3396.</title>
        <authorList>
            <consortium name="DOE Joint Genome Institute"/>
            <person name="Eisen J."/>
            <person name="Huntemann M."/>
            <person name="Wei C.-L."/>
            <person name="Han J."/>
            <person name="Detter J.C."/>
            <person name="Han C."/>
            <person name="Tapia R."/>
            <person name="Chen A."/>
            <person name="Kyrpides N."/>
            <person name="Mavromatis K."/>
            <person name="Markowitz V."/>
            <person name="Szeto E."/>
            <person name="Ivanova N."/>
            <person name="Mikhailova N."/>
            <person name="Ovchinnikova G."/>
            <person name="Pagani I."/>
            <person name="Pati A."/>
            <person name="Goodwin L."/>
            <person name="Nordberg H.P."/>
            <person name="Cantor M.N."/>
            <person name="Hua S.X."/>
            <person name="Woyke T."/>
            <person name="Eisen J."/>
            <person name="Klenk H.-P."/>
            <person name="Klenk H.-P."/>
        </authorList>
    </citation>
    <scope>NUCLEOTIDE SEQUENCE [LARGE SCALE GENOMIC DNA]</scope>
    <source>
        <strain evidence="3 4">SP4</strain>
    </source>
</reference>
<sequence>MAERADPHHVADRLVCPNCPADYPTPFSKRYISCRRCGTEFLAPDEARDEDDGTEPDPESGHEPIRRTDGGGAERVDGRESARRIDRRLDRGTVEGDGDRIGRSLRAIRRSAPVIALAFNVAALSLWGLGLASFEIAVLTVLLVMNGVAVQDRL</sequence>
<dbReference type="OrthoDB" id="189967at2157"/>
<organism evidence="3 4">
    <name type="scientific">Natronococcus occultus SP4</name>
    <dbReference type="NCBI Taxonomy" id="694430"/>
    <lineage>
        <taxon>Archaea</taxon>
        <taxon>Methanobacteriati</taxon>
        <taxon>Methanobacteriota</taxon>
        <taxon>Stenosarchaea group</taxon>
        <taxon>Halobacteria</taxon>
        <taxon>Halobacteriales</taxon>
        <taxon>Natrialbaceae</taxon>
        <taxon>Natronococcus</taxon>
    </lineage>
</organism>
<dbReference type="STRING" id="694430.Natoc_0583"/>
<evidence type="ECO:0000313" key="4">
    <source>
        <dbReference type="Proteomes" id="UP000010878"/>
    </source>
</evidence>
<dbReference type="Proteomes" id="UP000010878">
    <property type="component" value="Chromosome"/>
</dbReference>
<dbReference type="eggNOG" id="arCOG01917">
    <property type="taxonomic scope" value="Archaea"/>
</dbReference>
<keyword evidence="4" id="KW-1185">Reference proteome</keyword>
<gene>
    <name evidence="3" type="ORF">Natoc_0583</name>
</gene>
<evidence type="ECO:0000313" key="3">
    <source>
        <dbReference type="EMBL" id="AGB36444.1"/>
    </source>
</evidence>
<keyword evidence="2" id="KW-0812">Transmembrane</keyword>
<feature type="compositionally biased region" description="Acidic residues" evidence="1">
    <location>
        <begin position="47"/>
        <end position="58"/>
    </location>
</feature>
<dbReference type="AlphaFoldDB" id="L0JWG6"/>
<accession>L0JWG6</accession>
<protein>
    <submittedName>
        <fullName evidence="3">Uncharacterized protein</fullName>
    </submittedName>
</protein>
<feature type="region of interest" description="Disordered" evidence="1">
    <location>
        <begin position="43"/>
        <end position="96"/>
    </location>
</feature>
<dbReference type="HOGENOM" id="CLU_1700329_0_0_2"/>
<name>L0JWG6_9EURY</name>
<keyword evidence="2" id="KW-1133">Transmembrane helix</keyword>
<dbReference type="RefSeq" id="WP_015319899.1">
    <property type="nucleotide sequence ID" value="NC_019974.1"/>
</dbReference>
<dbReference type="KEGG" id="nou:Natoc_0583"/>
<feature type="compositionally biased region" description="Basic and acidic residues" evidence="1">
    <location>
        <begin position="59"/>
        <end position="96"/>
    </location>
</feature>
<dbReference type="EMBL" id="CP003929">
    <property type="protein sequence ID" value="AGB36444.1"/>
    <property type="molecule type" value="Genomic_DNA"/>
</dbReference>
<evidence type="ECO:0000256" key="1">
    <source>
        <dbReference type="SAM" id="MobiDB-lite"/>
    </source>
</evidence>
<feature type="transmembrane region" description="Helical" evidence="2">
    <location>
        <begin position="114"/>
        <end position="145"/>
    </location>
</feature>
<dbReference type="GeneID" id="14405611"/>
<keyword evidence="2" id="KW-0472">Membrane</keyword>